<sequence length="371" mass="39192">MASRSRPQVLPRALLLLTAVSGFSAVAAAPSAPQADPQMQKVLDAYQALDPKPLETLKPEEAREGPSAKDAVEAALKQEGKAGTPEKVAQVEERKIPGPTGELDLLVYTPEGKGPFPAVVYYHGGGFVIADLDTYDASARALANQAKAVVVSVHYHQAPENPFPAPLDDAQAAFKYVQSHPKDFNIDAKRVAVAGESAGGNLATAVAMRQVKEKGAVPVFQLLIYPFVSNDLSTPSHQRNGNGEYLVSNEALGWFWQNTLGSNWKKTRNAEALPLQASPKQLRGLPPALVMVASLDPLLDEGIAYADKLKAAGVAVDVKRYDGVTHEFFGMAPVVDKAKRAQADAGVALRKAFSAPGGQGIGGSGEDAEAP</sequence>
<evidence type="ECO:0000256" key="2">
    <source>
        <dbReference type="SAM" id="SignalP"/>
    </source>
</evidence>
<dbReference type="KEGG" id="mym:A176_004253"/>
<dbReference type="Pfam" id="PF07859">
    <property type="entry name" value="Abhydrolase_3"/>
    <property type="match status" value="1"/>
</dbReference>
<dbReference type="InterPro" id="IPR029058">
    <property type="entry name" value="AB_hydrolase_fold"/>
</dbReference>
<keyword evidence="2" id="KW-0732">Signal</keyword>
<dbReference type="Proteomes" id="UP000009026">
    <property type="component" value="Chromosome"/>
</dbReference>
<dbReference type="SUPFAM" id="SSF53474">
    <property type="entry name" value="alpha/beta-Hydrolases"/>
    <property type="match status" value="1"/>
</dbReference>
<evidence type="ECO:0000256" key="1">
    <source>
        <dbReference type="ARBA" id="ARBA00022801"/>
    </source>
</evidence>
<protein>
    <submittedName>
        <fullName evidence="4">Esterase/lipase</fullName>
    </submittedName>
</protein>
<feature type="chain" id="PRO_5005212058" evidence="2">
    <location>
        <begin position="29"/>
        <end position="371"/>
    </location>
</feature>
<dbReference type="InterPro" id="IPR050300">
    <property type="entry name" value="GDXG_lipolytic_enzyme"/>
</dbReference>
<name>A0A0H4WVA9_9BACT</name>
<gene>
    <name evidence="4" type="ORF">A176_004253</name>
</gene>
<dbReference type="RefSeq" id="WP_021781272.1">
    <property type="nucleotide sequence ID" value="NZ_CP012109.1"/>
</dbReference>
<keyword evidence="5" id="KW-1185">Reference proteome</keyword>
<dbReference type="InterPro" id="IPR013094">
    <property type="entry name" value="AB_hydrolase_3"/>
</dbReference>
<dbReference type="PATRIC" id="fig|1297742.4.peg.4295"/>
<feature type="domain" description="Alpha/beta hydrolase fold-3" evidence="3">
    <location>
        <begin position="119"/>
        <end position="329"/>
    </location>
</feature>
<dbReference type="OrthoDB" id="24847at2"/>
<reference evidence="4 5" key="1">
    <citation type="journal article" date="2016" name="PLoS ONE">
        <title>Complete Genome Sequence and Comparative Genomics of a Novel Myxobacterium Myxococcus hansupus.</title>
        <authorList>
            <person name="Sharma G."/>
            <person name="Narwani T."/>
            <person name="Subramanian S."/>
        </authorList>
    </citation>
    <scope>NUCLEOTIDE SEQUENCE [LARGE SCALE GENOMIC DNA]</scope>
    <source>
        <strain evidence="5">mixupus</strain>
    </source>
</reference>
<keyword evidence="1" id="KW-0378">Hydrolase</keyword>
<proteinExistence type="predicted"/>
<dbReference type="AlphaFoldDB" id="A0A0H4WVA9"/>
<dbReference type="STRING" id="1297742.A176_004253"/>
<dbReference type="eggNOG" id="COG0657">
    <property type="taxonomic scope" value="Bacteria"/>
</dbReference>
<organism evidence="4 5">
    <name type="scientific">Pseudomyxococcus hansupus</name>
    <dbReference type="NCBI Taxonomy" id="1297742"/>
    <lineage>
        <taxon>Bacteria</taxon>
        <taxon>Pseudomonadati</taxon>
        <taxon>Myxococcota</taxon>
        <taxon>Myxococcia</taxon>
        <taxon>Myxococcales</taxon>
        <taxon>Cystobacterineae</taxon>
        <taxon>Myxococcaceae</taxon>
        <taxon>Pseudomyxococcus</taxon>
    </lineage>
</organism>
<evidence type="ECO:0000313" key="4">
    <source>
        <dbReference type="EMBL" id="AKQ67341.1"/>
    </source>
</evidence>
<evidence type="ECO:0000313" key="5">
    <source>
        <dbReference type="Proteomes" id="UP000009026"/>
    </source>
</evidence>
<dbReference type="EMBL" id="CP012109">
    <property type="protein sequence ID" value="AKQ67341.1"/>
    <property type="molecule type" value="Genomic_DNA"/>
</dbReference>
<dbReference type="PANTHER" id="PTHR48081:SF8">
    <property type="entry name" value="ALPHA_BETA HYDROLASE FOLD-3 DOMAIN-CONTAINING PROTEIN-RELATED"/>
    <property type="match status" value="1"/>
</dbReference>
<feature type="signal peptide" evidence="2">
    <location>
        <begin position="1"/>
        <end position="28"/>
    </location>
</feature>
<evidence type="ECO:0000259" key="3">
    <source>
        <dbReference type="Pfam" id="PF07859"/>
    </source>
</evidence>
<dbReference type="PANTHER" id="PTHR48081">
    <property type="entry name" value="AB HYDROLASE SUPERFAMILY PROTEIN C4A8.06C"/>
    <property type="match status" value="1"/>
</dbReference>
<dbReference type="GO" id="GO:0016787">
    <property type="term" value="F:hydrolase activity"/>
    <property type="evidence" value="ECO:0007669"/>
    <property type="project" value="UniProtKB-KW"/>
</dbReference>
<dbReference type="Gene3D" id="3.40.50.1820">
    <property type="entry name" value="alpha/beta hydrolase"/>
    <property type="match status" value="1"/>
</dbReference>
<accession>A0A0H4WVA9</accession>